<dbReference type="STRING" id="1267768.BV394_04920"/>
<organism evidence="3 4">
    <name type="scientific">Brevirhabdus pacifica</name>
    <dbReference type="NCBI Taxonomy" id="1267768"/>
    <lineage>
        <taxon>Bacteria</taxon>
        <taxon>Pseudomonadati</taxon>
        <taxon>Pseudomonadota</taxon>
        <taxon>Alphaproteobacteria</taxon>
        <taxon>Rhodobacterales</taxon>
        <taxon>Paracoccaceae</taxon>
        <taxon>Brevirhabdus</taxon>
    </lineage>
</organism>
<feature type="domain" description="SseB protein N-terminal" evidence="2">
    <location>
        <begin position="30"/>
        <end position="138"/>
    </location>
</feature>
<dbReference type="EMBL" id="CP019124">
    <property type="protein sequence ID" value="APX89138.1"/>
    <property type="molecule type" value="Genomic_DNA"/>
</dbReference>
<sequence length="283" mass="29882">MTKNDIARQEDVSSAPANQAEVTALDRAHQAMSAAPEDERLRMRFYERLIDSELFLLLEAEPHGDGVIEPVVFPVDGGQVILAFDRDSRLSDFVGRDAPYAALSGRALIAMIEGQALGLGLNLGVAASEVLLDATAVAWLSGMIESQPAEVAETPEEIGAPENLPQDLLTGLDTKLALAAGMAASACLVRVTYRGGRRGHLLAFIGAQPGAEPALTTAAGEALRFSGLDAGEMDVGFFQADDPVAERLARVGLRFDLPLPPEAVPLAPMAPPGSDPDRPPRLK</sequence>
<dbReference type="OrthoDB" id="7831317at2"/>
<reference evidence="3 4" key="1">
    <citation type="submission" date="2017-01" db="EMBL/GenBank/DDBJ databases">
        <title>Genomic analysis of Xuhuaishuia manganoxidans DY6-4.</title>
        <authorList>
            <person name="Wang X."/>
        </authorList>
    </citation>
    <scope>NUCLEOTIDE SEQUENCE [LARGE SCALE GENOMIC DNA]</scope>
    <source>
        <strain evidence="3 4">DY6-4</strain>
    </source>
</reference>
<accession>A0A1U7DGY6</accession>
<dbReference type="InterPro" id="IPR009839">
    <property type="entry name" value="SseB_N"/>
</dbReference>
<feature type="compositionally biased region" description="Pro residues" evidence="1">
    <location>
        <begin position="261"/>
        <end position="274"/>
    </location>
</feature>
<dbReference type="Proteomes" id="UP000187266">
    <property type="component" value="Chromosome"/>
</dbReference>
<feature type="region of interest" description="Disordered" evidence="1">
    <location>
        <begin position="261"/>
        <end position="283"/>
    </location>
</feature>
<keyword evidence="4" id="KW-1185">Reference proteome</keyword>
<evidence type="ECO:0000313" key="4">
    <source>
        <dbReference type="Proteomes" id="UP000187266"/>
    </source>
</evidence>
<dbReference type="RefSeq" id="WP_076979161.1">
    <property type="nucleotide sequence ID" value="NZ_CP019124.1"/>
</dbReference>
<proteinExistence type="predicted"/>
<dbReference type="AlphaFoldDB" id="A0A1U7DGY6"/>
<accession>A0A2M9DEQ4</accession>
<evidence type="ECO:0000256" key="1">
    <source>
        <dbReference type="SAM" id="MobiDB-lite"/>
    </source>
</evidence>
<evidence type="ECO:0000259" key="2">
    <source>
        <dbReference type="Pfam" id="PF07179"/>
    </source>
</evidence>
<protein>
    <recommendedName>
        <fullName evidence="2">SseB protein N-terminal domain-containing protein</fullName>
    </recommendedName>
</protein>
<name>A0A1U7DGY6_9RHOB</name>
<gene>
    <name evidence="3" type="ORF">BV394_04920</name>
</gene>
<evidence type="ECO:0000313" key="3">
    <source>
        <dbReference type="EMBL" id="APX89138.1"/>
    </source>
</evidence>
<dbReference type="Pfam" id="PF07179">
    <property type="entry name" value="SseB"/>
    <property type="match status" value="1"/>
</dbReference>